<dbReference type="GO" id="GO:0006357">
    <property type="term" value="P:regulation of transcription by RNA polymerase II"/>
    <property type="evidence" value="ECO:0007669"/>
    <property type="project" value="InterPro"/>
</dbReference>
<proteinExistence type="inferred from homology"/>
<feature type="region of interest" description="Disordered" evidence="6">
    <location>
        <begin position="714"/>
        <end position="749"/>
    </location>
</feature>
<reference evidence="8 9" key="1">
    <citation type="submission" date="2020-10" db="EMBL/GenBank/DDBJ databases">
        <title>The Coptis chinensis genome and diversification of protoberbering-type alkaloids.</title>
        <authorList>
            <person name="Wang B."/>
            <person name="Shu S."/>
            <person name="Song C."/>
            <person name="Liu Y."/>
        </authorList>
    </citation>
    <scope>NUCLEOTIDE SEQUENCE [LARGE SCALE GENOMIC DNA]</scope>
    <source>
        <strain evidence="8">HL-2020</strain>
        <tissue evidence="8">Leaf</tissue>
    </source>
</reference>
<feature type="region of interest" description="Disordered" evidence="6">
    <location>
        <begin position="790"/>
        <end position="823"/>
    </location>
</feature>
<sequence>MQRYPAASCGGGASNHSVGGASARDTARAETSFPSTNFSLNPRRQAQLTPYKLTCEKEHLNGRLGPPDYYPQTPNCPEETLTREYVQHGYKETVDGLEETREITFSQLGTFTKPVVVKCKEAIRKRLRAINESRAQKRKAGQVYGEPLSGSLLARPHVFPEQRPCGEDFRKKWIEGLSQQHKRLRFLAEQVPHGFRRKSLFEILIRHNVPLLRATWFIKVTYLNQVRPLSTSVSSGGTDKTHSARSELWTKDVIEYLQYLLEEFFSKDGSLSTPQGRDQSPQMLLAGSVHLKGDSSLALLEGDEPSLHFKWWYMVRILQWHHTEGLLIPSHIVEWVLSQIQEKESFETLELLLPVVFGLLETISLSQAHVRNLVDIAVRCIQEPSRGGSGLLDNSRRAYMISALVEMLRYLIVSVPDTFVALDCFPLPSSLLSEAANGRSFLLKEAEGNPNGPKDFLNMSTDKGFDVLLVWLAKAVQALDKALIVGDVREAYSYLFEDLCDSGGKEVWIAEVSPCLRASLKWIGTVSLSLVCSVFFLCEWATCDFRDCRTTLPPGLKLTGRKDYSQVYTAVLLLKLQMEAMLGSAPSKESIPAGTEKVPKGASQHDNISGGTAVGNVDFNNAKSKNSGWNMDAEDILQSPGPMHDIIVCWLDQHEVGKGEGFKRLQLLIVELIVSGIFYPQTYVRQLIVSGIMERNETPVDSDRRQRHHRILKHMPGSNKGGTHFVARKRKDKSTSGGDDTPASVDKRENLQSVSIPLPVKVSGFKSQVPELKDAIAALLHIPYSYSASTGTQLGDSQQVKRPFGSSGTTFDSSEGGTDGCEECKRAKRPRLTEERSSYQHGVLLNSLDNEDTWWVKKGAKPFDSFKIDPPLKATKNPSRGRRKTQSLSQITRIESSQGASTSHICDNKVSCPHHRCTHGETSKSIDGGRTTHLGDIVKTGKALKQLRVLEKRTIALWLIALVRQLVEGTEKTAAKVGQSPGSFSSIDERNTAQWKLGEGELFAILYLMDVSSDLVSAVKFLVWLLPKIPNDLLPEALSAIMRRVAAVITSNGRASGSSASNYARNLLKKYGSVASVAKWDKSFRATCDQRLLAELESARSLDGEFGFSTGIPAGVEDLDSYWHQKISGRISRAAPSMKELVQKSIDDAVQYLYGKEKKLMSAANKKGPGIEKWDDEYQIAQKIVLSLMDCIRQNGGATQEGDYSLVASAVAAIVSNVGAAVVKSSDFTLSSNHSKLQAPVSLLSFARRIVYIHITCLCLLKEAVGERQCRVFEIALATEGSSAVAGALAPGKVSHSQFSEAAAVSALVIGAVVHGVTTLERIVTLFRLKEGLDILQFVRSARSNSNGISRSIGILKVDHSIEIYVHWFRLLIGNCKTVFDGLVVEHLGEPYVLALSRMQRMLPLNLAFPPAYSAFAMVIWRPYILNGNIAAREDTQVYQSLAVAVDDAIKHQPFRDVCLRDTSALYDILVSDLGDSEFAAMLELHGSDKHLKNMAFVPLRARFFLNAIIDCKAPQSLLSHGESKVQHTENEMKLINLLVHVLDTIQPAKFHWQWVELRLLLNEQVVIEKIGAPYNIPLVEAIRSLLPNPDNVNLSENERHFTEMILTRLLVRPDAAPLYSEVVHLLGGRSLEESLLLHVKWFLAGHDVLFGRKSVRQRLINIAQTKGLSTKVQFWKPWGWASSVVYPAMNRVDKKFEVCSLEEGEVVEEGIDFKRLGRMAPQVPATDGFVPGQQYATERALSELVLPCMDRSSSDARNTFANDMIKQLNNIEQQVSLLAGGSCKQAGTNPPGIDGTANKGNNRKPIRGGGGSPGLGRRSLGAADSAPPSPAALRASLWLRLQFLLRLLPIIYADREPYGKNTRHMLASVILRLLGSRLVYEDVDFSFSPMQSSIKRLDSMMDTSVNLFGESLFDQLLSVLYGLLSSWKPRWLKPKSASKSTVKSQRDFSVFDREVVDSLQSELDRMQLPETIRWRLQAAMPVLPRFPSFSISCQPPAISVAALASIQSNISIPGLQHGYLNQSQRNTTPLGRVGANTLGKSKPLSSLDQEMEVDPWTLLEDGTGSGPSTSNNNVGVTGDQTNLKACYWLKGAVRIRRTDLTYTGAVDDDS</sequence>
<dbReference type="PANTHER" id="PTHR46567">
    <property type="entry name" value="MEDIATOR OF RNA POLYMERASE II TRANSCRIPTION SUBUNIT 12"/>
    <property type="match status" value="1"/>
</dbReference>
<feature type="region of interest" description="Disordered" evidence="6">
    <location>
        <begin position="586"/>
        <end position="605"/>
    </location>
</feature>
<evidence type="ECO:0000256" key="1">
    <source>
        <dbReference type="ARBA" id="ARBA00004123"/>
    </source>
</evidence>
<dbReference type="EMBL" id="JADFTS010000003">
    <property type="protein sequence ID" value="KAF9613946.1"/>
    <property type="molecule type" value="Genomic_DNA"/>
</dbReference>
<comment type="caution">
    <text evidence="8">The sequence shown here is derived from an EMBL/GenBank/DDBJ whole genome shotgun (WGS) entry which is preliminary data.</text>
</comment>
<protein>
    <recommendedName>
        <fullName evidence="7">Mediator complex subunit Med12 domain-containing protein</fullName>
    </recommendedName>
</protein>
<comment type="subcellular location">
    <subcellularLocation>
        <location evidence="1">Nucleus</location>
    </subcellularLocation>
</comment>
<feature type="region of interest" description="Disordered" evidence="6">
    <location>
        <begin position="867"/>
        <end position="894"/>
    </location>
</feature>
<evidence type="ECO:0000259" key="7">
    <source>
        <dbReference type="SMART" id="SM01281"/>
    </source>
</evidence>
<dbReference type="PANTHER" id="PTHR46567:SF1">
    <property type="entry name" value="MEDIATOR OF RNA POLYMERASE II TRANSCRIPTION SUBUNIT 12"/>
    <property type="match status" value="1"/>
</dbReference>
<evidence type="ECO:0000256" key="2">
    <source>
        <dbReference type="ARBA" id="ARBA00010289"/>
    </source>
</evidence>
<keyword evidence="5" id="KW-0539">Nucleus</keyword>
<evidence type="ECO:0000256" key="6">
    <source>
        <dbReference type="SAM" id="MobiDB-lite"/>
    </source>
</evidence>
<feature type="region of interest" description="Disordered" evidence="6">
    <location>
        <begin position="1787"/>
        <end position="1824"/>
    </location>
</feature>
<dbReference type="SMART" id="SM01281">
    <property type="entry name" value="Med12"/>
    <property type="match status" value="1"/>
</dbReference>
<organism evidence="8 9">
    <name type="scientific">Coptis chinensis</name>
    <dbReference type="NCBI Taxonomy" id="261450"/>
    <lineage>
        <taxon>Eukaryota</taxon>
        <taxon>Viridiplantae</taxon>
        <taxon>Streptophyta</taxon>
        <taxon>Embryophyta</taxon>
        <taxon>Tracheophyta</taxon>
        <taxon>Spermatophyta</taxon>
        <taxon>Magnoliopsida</taxon>
        <taxon>Ranunculales</taxon>
        <taxon>Ranunculaceae</taxon>
        <taxon>Coptidoideae</taxon>
        <taxon>Coptis</taxon>
    </lineage>
</organism>
<dbReference type="OrthoDB" id="20828at2759"/>
<feature type="compositionally biased region" description="Polar residues" evidence="6">
    <location>
        <begin position="790"/>
        <end position="816"/>
    </location>
</feature>
<feature type="compositionally biased region" description="Polar residues" evidence="6">
    <location>
        <begin position="2067"/>
        <end position="2077"/>
    </location>
</feature>
<comment type="similarity">
    <text evidence="2">Belongs to the Mediator complex subunit 12 family.</text>
</comment>
<feature type="compositionally biased region" description="Polar residues" evidence="6">
    <location>
        <begin position="32"/>
        <end position="44"/>
    </location>
</feature>
<dbReference type="GO" id="GO:0003712">
    <property type="term" value="F:transcription coregulator activity"/>
    <property type="evidence" value="ECO:0007669"/>
    <property type="project" value="InterPro"/>
</dbReference>
<dbReference type="InterPro" id="IPR019035">
    <property type="entry name" value="Mediator_Med12"/>
</dbReference>
<name>A0A835M7W2_9MAGN</name>
<gene>
    <name evidence="8" type="ORF">IFM89_013481</name>
</gene>
<dbReference type="Proteomes" id="UP000631114">
    <property type="component" value="Unassembled WGS sequence"/>
</dbReference>
<feature type="region of interest" description="Disordered" evidence="6">
    <location>
        <begin position="1"/>
        <end position="44"/>
    </location>
</feature>
<keyword evidence="4" id="KW-0804">Transcription</keyword>
<dbReference type="Pfam" id="PF09497">
    <property type="entry name" value="Med12"/>
    <property type="match status" value="1"/>
</dbReference>
<evidence type="ECO:0000256" key="5">
    <source>
        <dbReference type="ARBA" id="ARBA00023242"/>
    </source>
</evidence>
<dbReference type="GO" id="GO:0016592">
    <property type="term" value="C:mediator complex"/>
    <property type="evidence" value="ECO:0007669"/>
    <property type="project" value="InterPro"/>
</dbReference>
<keyword evidence="9" id="KW-1185">Reference proteome</keyword>
<evidence type="ECO:0000313" key="9">
    <source>
        <dbReference type="Proteomes" id="UP000631114"/>
    </source>
</evidence>
<evidence type="ECO:0000313" key="8">
    <source>
        <dbReference type="EMBL" id="KAF9613946.1"/>
    </source>
</evidence>
<keyword evidence="3" id="KW-0805">Transcription regulation</keyword>
<evidence type="ECO:0000256" key="4">
    <source>
        <dbReference type="ARBA" id="ARBA00023163"/>
    </source>
</evidence>
<feature type="region of interest" description="Disordered" evidence="6">
    <location>
        <begin position="2058"/>
        <end position="2077"/>
    </location>
</feature>
<evidence type="ECO:0000256" key="3">
    <source>
        <dbReference type="ARBA" id="ARBA00023015"/>
    </source>
</evidence>
<accession>A0A835M7W2</accession>
<feature type="domain" description="Mediator complex subunit Med12" evidence="7">
    <location>
        <begin position="157"/>
        <end position="219"/>
    </location>
</feature>
<feature type="region of interest" description="Disordered" evidence="6">
    <location>
        <begin position="2027"/>
        <end position="2047"/>
    </location>
</feature>